<dbReference type="NCBIfam" id="TIGR00457">
    <property type="entry name" value="asnS"/>
    <property type="match status" value="1"/>
</dbReference>
<keyword evidence="4" id="KW-0547">Nucleotide-binding</keyword>
<comment type="caution">
    <text evidence="10">The sequence shown here is derived from an EMBL/GenBank/DDBJ whole genome shotgun (WGS) entry which is preliminary data.</text>
</comment>
<proteinExistence type="inferred from homology"/>
<dbReference type="InterPro" id="IPR004046">
    <property type="entry name" value="GST_C"/>
</dbReference>
<dbReference type="EMBL" id="CAKKNE010000002">
    <property type="protein sequence ID" value="CAH0370081.1"/>
    <property type="molecule type" value="Genomic_DNA"/>
</dbReference>
<dbReference type="GO" id="GO:0003676">
    <property type="term" value="F:nucleic acid binding"/>
    <property type="evidence" value="ECO:0007669"/>
    <property type="project" value="InterPro"/>
</dbReference>
<dbReference type="Gene3D" id="1.20.1050.10">
    <property type="match status" value="1"/>
</dbReference>
<protein>
    <recommendedName>
        <fullName evidence="2">asparagine--tRNA ligase</fullName>
        <ecNumber evidence="2">6.1.1.22</ecNumber>
    </recommendedName>
</protein>
<evidence type="ECO:0000256" key="3">
    <source>
        <dbReference type="ARBA" id="ARBA00022598"/>
    </source>
</evidence>
<dbReference type="PROSITE" id="PS50862">
    <property type="entry name" value="AA_TRNA_LIGASE_II"/>
    <property type="match status" value="1"/>
</dbReference>
<evidence type="ECO:0000256" key="4">
    <source>
        <dbReference type="ARBA" id="ARBA00022741"/>
    </source>
</evidence>
<dbReference type="PRINTS" id="PR01042">
    <property type="entry name" value="TRNASYNTHASP"/>
</dbReference>
<dbReference type="SUPFAM" id="SSF50249">
    <property type="entry name" value="Nucleic acid-binding proteins"/>
    <property type="match status" value="1"/>
</dbReference>
<keyword evidence="11" id="KW-1185">Reference proteome</keyword>
<evidence type="ECO:0000256" key="2">
    <source>
        <dbReference type="ARBA" id="ARBA00012816"/>
    </source>
</evidence>
<dbReference type="Pfam" id="PF00152">
    <property type="entry name" value="tRNA-synt_2"/>
    <property type="match status" value="1"/>
</dbReference>
<dbReference type="SUPFAM" id="SSF55681">
    <property type="entry name" value="Class II aaRS and biotin synthetases"/>
    <property type="match status" value="1"/>
</dbReference>
<dbReference type="FunFam" id="3.30.930.10:FF:000016">
    <property type="entry name" value="Asparagine--tRNA ligase"/>
    <property type="match status" value="1"/>
</dbReference>
<dbReference type="Pfam" id="PF00043">
    <property type="entry name" value="GST_C"/>
    <property type="match status" value="1"/>
</dbReference>
<evidence type="ECO:0000256" key="1">
    <source>
        <dbReference type="ARBA" id="ARBA00008226"/>
    </source>
</evidence>
<dbReference type="Proteomes" id="UP000789595">
    <property type="component" value="Unassembled WGS sequence"/>
</dbReference>
<evidence type="ECO:0000313" key="10">
    <source>
        <dbReference type="EMBL" id="CAH0370081.1"/>
    </source>
</evidence>
<feature type="domain" description="Aminoacyl-transfer RNA synthetases class-II family profile" evidence="9">
    <location>
        <begin position="413"/>
        <end position="740"/>
    </location>
</feature>
<dbReference type="PANTHER" id="PTHR22594">
    <property type="entry name" value="ASPARTYL/LYSYL-TRNA SYNTHETASE"/>
    <property type="match status" value="1"/>
</dbReference>
<dbReference type="CDD" id="cd04318">
    <property type="entry name" value="EcAsnRS_like_N"/>
    <property type="match status" value="1"/>
</dbReference>
<dbReference type="PANTHER" id="PTHR22594:SF34">
    <property type="entry name" value="ASPARAGINE--TRNA LIGASE, MITOCHONDRIAL-RELATED"/>
    <property type="match status" value="1"/>
</dbReference>
<dbReference type="InterPro" id="IPR004364">
    <property type="entry name" value="Aa-tRNA-synt_II"/>
</dbReference>
<dbReference type="InterPro" id="IPR036282">
    <property type="entry name" value="Glutathione-S-Trfase_C_sf"/>
</dbReference>
<dbReference type="AlphaFoldDB" id="A0A8J2SLQ1"/>
<evidence type="ECO:0000256" key="5">
    <source>
        <dbReference type="ARBA" id="ARBA00022840"/>
    </source>
</evidence>
<gene>
    <name evidence="10" type="ORF">PECAL_2P32310</name>
</gene>
<dbReference type="InterPro" id="IPR045864">
    <property type="entry name" value="aa-tRNA-synth_II/BPL/LPL"/>
</dbReference>
<dbReference type="PROSITE" id="PS50405">
    <property type="entry name" value="GST_CTER"/>
    <property type="match status" value="1"/>
</dbReference>
<dbReference type="CDD" id="cd00776">
    <property type="entry name" value="AsxRS_core"/>
    <property type="match status" value="1"/>
</dbReference>
<evidence type="ECO:0000256" key="6">
    <source>
        <dbReference type="ARBA" id="ARBA00022917"/>
    </source>
</evidence>
<dbReference type="InterPro" id="IPR002312">
    <property type="entry name" value="Asp/Asn-tRNA-synth_IIb"/>
</dbReference>
<feature type="domain" description="GST C-terminal" evidence="8">
    <location>
        <begin position="105"/>
        <end position="229"/>
    </location>
</feature>
<dbReference type="InterPro" id="IPR004365">
    <property type="entry name" value="NA-bd_OB_tRNA"/>
</dbReference>
<dbReference type="Gene3D" id="3.30.930.10">
    <property type="entry name" value="Bira Bifunctional Protein, Domain 2"/>
    <property type="match status" value="1"/>
</dbReference>
<name>A0A8J2SLQ1_9STRA</name>
<evidence type="ECO:0000256" key="7">
    <source>
        <dbReference type="ARBA" id="ARBA00023146"/>
    </source>
</evidence>
<dbReference type="Gene3D" id="2.40.50.140">
    <property type="entry name" value="Nucleic acid-binding proteins"/>
    <property type="match status" value="1"/>
</dbReference>
<evidence type="ECO:0000259" key="9">
    <source>
        <dbReference type="PROSITE" id="PS50862"/>
    </source>
</evidence>
<dbReference type="EC" id="6.1.1.22" evidence="2"/>
<dbReference type="Pfam" id="PF01336">
    <property type="entry name" value="tRNA_anti-codon"/>
    <property type="match status" value="1"/>
</dbReference>
<dbReference type="GO" id="GO:0005524">
    <property type="term" value="F:ATP binding"/>
    <property type="evidence" value="ECO:0007669"/>
    <property type="project" value="UniProtKB-KW"/>
</dbReference>
<dbReference type="GO" id="GO:0006421">
    <property type="term" value="P:asparaginyl-tRNA aminoacylation"/>
    <property type="evidence" value="ECO:0007669"/>
    <property type="project" value="InterPro"/>
</dbReference>
<keyword evidence="3" id="KW-0436">Ligase</keyword>
<dbReference type="SUPFAM" id="SSF47616">
    <property type="entry name" value="GST C-terminal domain-like"/>
    <property type="match status" value="1"/>
</dbReference>
<comment type="similarity">
    <text evidence="1">Belongs to the class-II aminoacyl-tRNA synthetase family.</text>
</comment>
<keyword evidence="5" id="KW-0067">ATP-binding</keyword>
<dbReference type="InterPro" id="IPR012340">
    <property type="entry name" value="NA-bd_OB-fold"/>
</dbReference>
<dbReference type="GO" id="GO:0005739">
    <property type="term" value="C:mitochondrion"/>
    <property type="evidence" value="ECO:0007669"/>
    <property type="project" value="TreeGrafter"/>
</dbReference>
<keyword evidence="6" id="KW-0648">Protein biosynthesis</keyword>
<dbReference type="OrthoDB" id="1931232at2759"/>
<dbReference type="HAMAP" id="MF_00534">
    <property type="entry name" value="Asn_tRNA_synth"/>
    <property type="match status" value="1"/>
</dbReference>
<dbReference type="InterPro" id="IPR006195">
    <property type="entry name" value="aa-tRNA-synth_II"/>
</dbReference>
<dbReference type="InterPro" id="IPR004522">
    <property type="entry name" value="Asn-tRNA-ligase"/>
</dbReference>
<sequence>MVADTVHTTPLTIKSQAARRGPAPLDLLVAPGAPEHKTQKIEVAAALANIKLRITAAKDEAELTKLCPHAATVVLMTRNGPVTRSDAVLKYVSGLNPATELCGADGFGRGRVDQWLEFGTHELEVAVVAATTHAKNKEVVNRATKDVQQACRTLDAALQKTTYLAGDRVSAADCAVVCVLRAALKNQLIATSKLGPSLLRWYLTCLHAPAFSSILGADAKNDALKALPAGKAPTSKKTAAAKAKASPTAKAVADPRTLFTPTFARSRERLKELLGRGAAAVGATVVVAGWVRTLREAMKGATLFVELNDGSCLASIQVVCGSDSTEGFAAAKACGGAGASLRVEGAVVESPGKGQTIEILAKAITVLGCTRGGPGRTVGAQTYPLAKKYHTLEHLRTHAHLRPRSRVGSAVVRLRNALAFATHEFFQQRGFLYVHTPLITAADCEGAGEQFTVTTLLPPEHDKAPKLPTVDGRVDYSKDFFGRQASLTVSGQLNVETHAVSLADCYTFGPTFRAENSNTSRHLAEFWMIEPEVSFATLADDIALAEDYLKYCVAAALCRCADDLEFFEGSKNEGLRDRLKAIVETPFKRLEYTEAISVLQKEMKAGRAKFENTDVTWGIDLDSEHERYLTEKVYKGPVVLINYPKDIKAFYMKLNADGKTVAAMDILVPRIGEIIGGSQREDSLEVLEERAKSVGLNPEDIKWYGELRQYGSVPHAGFGLGFERLVMLCSGVENIRDVIPFPRTPGNCRF</sequence>
<evidence type="ECO:0000259" key="8">
    <source>
        <dbReference type="PROSITE" id="PS50405"/>
    </source>
</evidence>
<accession>A0A8J2SLQ1</accession>
<dbReference type="InterPro" id="IPR010987">
    <property type="entry name" value="Glutathione-S-Trfase_C-like"/>
</dbReference>
<dbReference type="NCBIfam" id="NF003037">
    <property type="entry name" value="PRK03932.1"/>
    <property type="match status" value="1"/>
</dbReference>
<keyword evidence="7" id="KW-0030">Aminoacyl-tRNA synthetase</keyword>
<evidence type="ECO:0000313" key="11">
    <source>
        <dbReference type="Proteomes" id="UP000789595"/>
    </source>
</evidence>
<organism evidence="10 11">
    <name type="scientific">Pelagomonas calceolata</name>
    <dbReference type="NCBI Taxonomy" id="35677"/>
    <lineage>
        <taxon>Eukaryota</taxon>
        <taxon>Sar</taxon>
        <taxon>Stramenopiles</taxon>
        <taxon>Ochrophyta</taxon>
        <taxon>Pelagophyceae</taxon>
        <taxon>Pelagomonadales</taxon>
        <taxon>Pelagomonadaceae</taxon>
        <taxon>Pelagomonas</taxon>
    </lineage>
</organism>
<reference evidence="10" key="1">
    <citation type="submission" date="2021-11" db="EMBL/GenBank/DDBJ databases">
        <authorList>
            <consortium name="Genoscope - CEA"/>
            <person name="William W."/>
        </authorList>
    </citation>
    <scope>NUCLEOTIDE SEQUENCE</scope>
</reference>
<dbReference type="GO" id="GO:0004816">
    <property type="term" value="F:asparagine-tRNA ligase activity"/>
    <property type="evidence" value="ECO:0007669"/>
    <property type="project" value="UniProtKB-EC"/>
</dbReference>